<comment type="similarity">
    <text evidence="2">Belongs to the mitochondrion-specific ribosomal protein mL67 family.</text>
</comment>
<dbReference type="InterPro" id="IPR024629">
    <property type="entry name" value="Ribosomal_mL67"/>
</dbReference>
<gene>
    <name evidence="10" type="ORF">AAFC00_002774</name>
</gene>
<sequence length="397" mass="45081">MAASAPQKADKLAKRLADHGRHIFFYNHCWTGQTIYSLERSLNNTLLKQLPYAGKKTIPAGIRKDIWRPLLSVTFPTPSQGLQAFRKLREYRKLHELSWAQPTVANNGMLDLENPYVRTETPRPPKKERSRLIMDQRENSVADLAAVLREQAAAGEQKQKTEADRRQAEEARVRDEMASLYEEIRNGGLETLQQSIAAQKALVKDMESKKKARQAGAPSNRQILNEDKTLMHLKRKQRKMIATNQIFENGHARTITRNSTDQGAEPTTSIELDVDPPSIFYKQDLAEWDKPIPKRGRLRNLIAESRVPTWTTQGVVIRWDNPLDAEIAESWPADVEHQDAGLARHVAADPSLEPIFDVEKILRSRKALEEMSLAEQEASGDASQHFMQETKLSDARA</sequence>
<evidence type="ECO:0000256" key="8">
    <source>
        <dbReference type="ARBA" id="ARBA00035185"/>
    </source>
</evidence>
<feature type="region of interest" description="Disordered" evidence="9">
    <location>
        <begin position="373"/>
        <end position="397"/>
    </location>
</feature>
<comment type="subcellular location">
    <subcellularLocation>
        <location evidence="1">Mitochondrion</location>
    </subcellularLocation>
</comment>
<dbReference type="Pfam" id="PF12829">
    <property type="entry name" value="Mhr1"/>
    <property type="match status" value="1"/>
</dbReference>
<dbReference type="RefSeq" id="XP_069198647.1">
    <property type="nucleotide sequence ID" value="XM_069342139.1"/>
</dbReference>
<dbReference type="PANTHER" id="PTHR28184">
    <property type="entry name" value="MITOCHONDRIAL HOMOLOGOUS RECOMBINATION PROTEIN 1"/>
    <property type="match status" value="1"/>
</dbReference>
<dbReference type="EMBL" id="JBFMKM010000012">
    <property type="protein sequence ID" value="KAL1302371.1"/>
    <property type="molecule type" value="Genomic_DNA"/>
</dbReference>
<organism evidence="10 11">
    <name type="scientific">Neodothiora populina</name>
    <dbReference type="NCBI Taxonomy" id="2781224"/>
    <lineage>
        <taxon>Eukaryota</taxon>
        <taxon>Fungi</taxon>
        <taxon>Dikarya</taxon>
        <taxon>Ascomycota</taxon>
        <taxon>Pezizomycotina</taxon>
        <taxon>Dothideomycetes</taxon>
        <taxon>Dothideomycetidae</taxon>
        <taxon>Dothideales</taxon>
        <taxon>Dothioraceae</taxon>
        <taxon>Neodothiora</taxon>
    </lineage>
</organism>
<evidence type="ECO:0000256" key="9">
    <source>
        <dbReference type="SAM" id="MobiDB-lite"/>
    </source>
</evidence>
<keyword evidence="5" id="KW-0496">Mitochondrion</keyword>
<protein>
    <recommendedName>
        <fullName evidence="8">Large ribosomal subunit protein mL67</fullName>
    </recommendedName>
</protein>
<keyword evidence="11" id="KW-1185">Reference proteome</keyword>
<comment type="caution">
    <text evidence="10">The sequence shown here is derived from an EMBL/GenBank/DDBJ whole genome shotgun (WGS) entry which is preliminary data.</text>
</comment>
<evidence type="ECO:0000256" key="2">
    <source>
        <dbReference type="ARBA" id="ARBA00010741"/>
    </source>
</evidence>
<keyword evidence="6" id="KW-0804">Transcription</keyword>
<proteinExistence type="inferred from homology"/>
<accession>A0ABR3P8H9</accession>
<evidence type="ECO:0000313" key="10">
    <source>
        <dbReference type="EMBL" id="KAL1302371.1"/>
    </source>
</evidence>
<evidence type="ECO:0000256" key="1">
    <source>
        <dbReference type="ARBA" id="ARBA00004173"/>
    </source>
</evidence>
<feature type="compositionally biased region" description="Basic and acidic residues" evidence="9">
    <location>
        <begin position="157"/>
        <end position="171"/>
    </location>
</feature>
<evidence type="ECO:0000313" key="11">
    <source>
        <dbReference type="Proteomes" id="UP001562354"/>
    </source>
</evidence>
<dbReference type="GeneID" id="95976476"/>
<keyword evidence="7" id="KW-0687">Ribonucleoprotein</keyword>
<keyword evidence="3" id="KW-0689">Ribosomal protein</keyword>
<evidence type="ECO:0000256" key="5">
    <source>
        <dbReference type="ARBA" id="ARBA00023128"/>
    </source>
</evidence>
<evidence type="ECO:0000256" key="7">
    <source>
        <dbReference type="ARBA" id="ARBA00023274"/>
    </source>
</evidence>
<evidence type="ECO:0000256" key="6">
    <source>
        <dbReference type="ARBA" id="ARBA00023163"/>
    </source>
</evidence>
<dbReference type="PANTHER" id="PTHR28184:SF1">
    <property type="entry name" value="LARGE RIBOSOMAL SUBUNIT PROTEIN ML67"/>
    <property type="match status" value="1"/>
</dbReference>
<evidence type="ECO:0000256" key="4">
    <source>
        <dbReference type="ARBA" id="ARBA00023015"/>
    </source>
</evidence>
<evidence type="ECO:0000256" key="3">
    <source>
        <dbReference type="ARBA" id="ARBA00022980"/>
    </source>
</evidence>
<reference evidence="10 11" key="1">
    <citation type="submission" date="2024-07" db="EMBL/GenBank/DDBJ databases">
        <title>Draft sequence of the Neodothiora populina.</title>
        <authorList>
            <person name="Drown D.D."/>
            <person name="Schuette U.S."/>
            <person name="Buechlein A.B."/>
            <person name="Rusch D.R."/>
            <person name="Winton L.W."/>
            <person name="Adams G.A."/>
        </authorList>
    </citation>
    <scope>NUCLEOTIDE SEQUENCE [LARGE SCALE GENOMIC DNA]</scope>
    <source>
        <strain evidence="10 11">CPC 39397</strain>
    </source>
</reference>
<keyword evidence="4" id="KW-0805">Transcription regulation</keyword>
<dbReference type="Proteomes" id="UP001562354">
    <property type="component" value="Unassembled WGS sequence"/>
</dbReference>
<feature type="region of interest" description="Disordered" evidence="9">
    <location>
        <begin position="152"/>
        <end position="171"/>
    </location>
</feature>
<name>A0ABR3P8H9_9PEZI</name>